<reference evidence="1 2" key="1">
    <citation type="journal article" date="2010" name="Int. J. Syst. Evol. Microbiol.">
        <title>Reclassification of Herbaspirillum putei as a later heterotypic synonym of Herbaspirillum huttiense, with the description of H. huttiense subsp. huttiense subsp. nov. and H. huttiense subsp. putei subsp. nov., comb. nov., and description of Herbaspirillum aquaticum sp. nov.</title>
        <authorList>
            <person name="Dobritsa A.P."/>
            <person name="Reddy M.C."/>
            <person name="Samadpour M."/>
        </authorList>
    </citation>
    <scope>NUCLEOTIDE SEQUENCE [LARGE SCALE GENOMIC DNA]</scope>
    <source>
        <strain evidence="1 2">IEH 4430</strain>
    </source>
</reference>
<gene>
    <name evidence="1" type="ORF">CEJ45_18200</name>
</gene>
<accession>A0A225SQS6</accession>
<organism evidence="1 2">
    <name type="scientific">Herbaspirillum aquaticum</name>
    <dbReference type="NCBI Taxonomy" id="568783"/>
    <lineage>
        <taxon>Bacteria</taxon>
        <taxon>Pseudomonadati</taxon>
        <taxon>Pseudomonadota</taxon>
        <taxon>Betaproteobacteria</taxon>
        <taxon>Burkholderiales</taxon>
        <taxon>Oxalobacteraceae</taxon>
        <taxon>Herbaspirillum</taxon>
    </lineage>
</organism>
<evidence type="ECO:0000313" key="2">
    <source>
        <dbReference type="Proteomes" id="UP000214747"/>
    </source>
</evidence>
<sequence>MMCLRPLSVNVLAEFYDGPSMNKNDLISLINEIGSYIATDCAAKRQKKPCFLRSRANAFSGG</sequence>
<dbReference type="AlphaFoldDB" id="A0A225SQS6"/>
<keyword evidence="2" id="KW-1185">Reference proteome</keyword>
<dbReference type="EMBL" id="NJGV01000020">
    <property type="protein sequence ID" value="OWY33110.1"/>
    <property type="molecule type" value="Genomic_DNA"/>
</dbReference>
<protein>
    <submittedName>
        <fullName evidence="1">Uncharacterized protein</fullName>
    </submittedName>
</protein>
<evidence type="ECO:0000313" key="1">
    <source>
        <dbReference type="EMBL" id="OWY33110.1"/>
    </source>
</evidence>
<comment type="caution">
    <text evidence="1">The sequence shown here is derived from an EMBL/GenBank/DDBJ whole genome shotgun (WGS) entry which is preliminary data.</text>
</comment>
<dbReference type="Proteomes" id="UP000214747">
    <property type="component" value="Unassembled WGS sequence"/>
</dbReference>
<name>A0A225SQS6_9BURK</name>
<proteinExistence type="predicted"/>